<dbReference type="Gene3D" id="1.10.390.10">
    <property type="entry name" value="Neutral Protease Domain 2"/>
    <property type="match status" value="1"/>
</dbReference>
<evidence type="ECO:0000256" key="1">
    <source>
        <dbReference type="ARBA" id="ARBA00010136"/>
    </source>
</evidence>
<dbReference type="FunFam" id="1.10.390.10:FF:000006">
    <property type="entry name" value="Puromycin-sensitive aminopeptidase"/>
    <property type="match status" value="1"/>
</dbReference>
<keyword evidence="2 14" id="KW-0031">Aminopeptidase</keyword>
<evidence type="ECO:0000259" key="12">
    <source>
        <dbReference type="Pfam" id="PF11838"/>
    </source>
</evidence>
<feature type="active site" description="Proton acceptor" evidence="8">
    <location>
        <position position="439"/>
    </location>
</feature>
<evidence type="ECO:0000256" key="7">
    <source>
        <dbReference type="ARBA" id="ARBA00023049"/>
    </source>
</evidence>
<dbReference type="AlphaFoldDB" id="A0A1K0FUM2"/>
<dbReference type="GO" id="GO:0008270">
    <property type="term" value="F:zinc ion binding"/>
    <property type="evidence" value="ECO:0007669"/>
    <property type="project" value="InterPro"/>
</dbReference>
<dbReference type="PANTHER" id="PTHR11533:SF174">
    <property type="entry name" value="PUROMYCIN-SENSITIVE AMINOPEPTIDASE-RELATED"/>
    <property type="match status" value="1"/>
</dbReference>
<comment type="cofactor">
    <cofactor evidence="9">
        <name>Zn(2+)</name>
        <dbReference type="ChEBI" id="CHEBI:29105"/>
    </cofactor>
    <text evidence="9">Binds 1 zinc ion per subunit.</text>
</comment>
<dbReference type="InterPro" id="IPR050344">
    <property type="entry name" value="Peptidase_M1_aminopeptidases"/>
</dbReference>
<feature type="domain" description="Peptidase M1 membrane alanine aminopeptidase" evidence="11">
    <location>
        <begin position="366"/>
        <end position="587"/>
    </location>
</feature>
<dbReference type="CDD" id="cd09601">
    <property type="entry name" value="M1_APN-Q_like"/>
    <property type="match status" value="1"/>
</dbReference>
<dbReference type="Gene3D" id="2.60.40.1730">
    <property type="entry name" value="tricorn interacting facor f3 domain"/>
    <property type="match status" value="1"/>
</dbReference>
<keyword evidence="4 9" id="KW-0479">Metal-binding</keyword>
<dbReference type="SUPFAM" id="SSF55486">
    <property type="entry name" value="Metalloproteases ('zincins'), catalytic domain"/>
    <property type="match status" value="1"/>
</dbReference>
<keyword evidence="3" id="KW-0645">Protease</keyword>
<dbReference type="Gene3D" id="1.25.50.20">
    <property type="match status" value="1"/>
</dbReference>
<feature type="site" description="Transition state stabilizer" evidence="10">
    <location>
        <position position="528"/>
    </location>
</feature>
<evidence type="ECO:0000259" key="13">
    <source>
        <dbReference type="Pfam" id="PF17900"/>
    </source>
</evidence>
<evidence type="ECO:0000256" key="8">
    <source>
        <dbReference type="PIRSR" id="PIRSR634016-1"/>
    </source>
</evidence>
<dbReference type="PANTHER" id="PTHR11533">
    <property type="entry name" value="PROTEASE M1 ZINC METALLOPROTEASE"/>
    <property type="match status" value="1"/>
</dbReference>
<dbReference type="EMBL" id="LT558117">
    <property type="protein sequence ID" value="SAM58350.1"/>
    <property type="molecule type" value="Genomic_DNA"/>
</dbReference>
<organism evidence="14 15">
    <name type="scientific">Ustilago bromivora</name>
    <dbReference type="NCBI Taxonomy" id="307758"/>
    <lineage>
        <taxon>Eukaryota</taxon>
        <taxon>Fungi</taxon>
        <taxon>Dikarya</taxon>
        <taxon>Basidiomycota</taxon>
        <taxon>Ustilaginomycotina</taxon>
        <taxon>Ustilaginomycetes</taxon>
        <taxon>Ustilaginales</taxon>
        <taxon>Ustilaginaceae</taxon>
        <taxon>Ustilago</taxon>
    </lineage>
</organism>
<feature type="domain" description="Aminopeptidase N-like N-terminal" evidence="13">
    <location>
        <begin position="102"/>
        <end position="269"/>
    </location>
</feature>
<dbReference type="SUPFAM" id="SSF63737">
    <property type="entry name" value="Leukotriene A4 hydrolase N-terminal domain"/>
    <property type="match status" value="1"/>
</dbReference>
<keyword evidence="7" id="KW-0482">Metalloprotease</keyword>
<feature type="binding site" evidence="9">
    <location>
        <position position="438"/>
    </location>
    <ligand>
        <name>Zn(2+)</name>
        <dbReference type="ChEBI" id="CHEBI:29105"/>
        <note>catalytic</note>
    </ligand>
</feature>
<dbReference type="FunFam" id="2.60.40.1910:FF:000004">
    <property type="entry name" value="Aminopeptidase"/>
    <property type="match status" value="1"/>
</dbReference>
<keyword evidence="6 9" id="KW-0862">Zinc</keyword>
<evidence type="ECO:0000256" key="2">
    <source>
        <dbReference type="ARBA" id="ARBA00022438"/>
    </source>
</evidence>
<evidence type="ECO:0000256" key="6">
    <source>
        <dbReference type="ARBA" id="ARBA00022833"/>
    </source>
</evidence>
<sequence>MKSSSLLAFSVRAFSPAPRPFFLQAPRFTSTLSFSSSLQSKAHLRPAVSKQLTKWLRSAACTTFFRNHPTCTLADPAFAPVSSAMTDATDASKWFRLPRNVVPTHYDITLKSDLEALRFSGTTTIDLDVLEETDSIVFNAASKLALTKSLVLSQALKTDSKSFVALDIDSKHERATAKLPNALPKGSKAQIVVAFASDIDNSMMGYYRSTWEHEGNKGYYALTQFEPTAARRAIPTWDEPNLKATYTFRMIHRNQTTALANMNVVSSKHISQVEQDKLLRAAELGLNQLSSKGGKTEGKTQVSSSTASDDWTLTEFATTPKVSTYLVAWANGPFVSLESSYTSPLTGKVIPMKVYTTPEYIHQAQYALDVKVKVLPEYERVFDVAYPLPKLDTLVASDFDAGAMENWGLITGRTSVYLYDAKKSGLQGQKRTAGVQSHEVAHQWFGNIATLDWWDNLWLNEAFATLMGEVVILDRCFPEWESASEFINVHLDRALDLDGKRSSHPIEVPLVGENVEDAINQVFDAISYSKGASVLRMLSNMIGEDVFLKGVSIYLKKHLYSNAVTKDLWNGISESSGRDIASIMANWILKQGFPVLTVTEEADGLRIKQNRFLSTGDPTPEEDETLWYVPLMLKTVGSDGKVSVDREAFLKSEREVKIPLANAKHVTYKLNAETIGVYRVAYSPERLAKLGEEAAKKDSALSLEDRVGLVSDAFTLASAGYGKTSGGLSLLKALRNDPTYLVNSASSLNLGTLSSAWWEQDPKVQDAIKKLRADIFGPTAKKLGFEFGANDSPDLKQLRAVAIAAAANGEDEWTLSEIKKRFEHLVSTGDDSQIHPDLLRTVFSRAVEHGGEKEYEAVLAIYRKPQTPTHKIAAMLALGASSDPKLLNRTVEFLYSNEVKEQDFMYFFAALSGNPKGRRIIWNATRDRWDVLSKRFAGNFSLSRLIEYSFSAFSSEKDAKEVEEFFKGKDTAKFSMGLSQGLDAVRAKARWVERDGKDVEEWLKANGYLA</sequence>
<evidence type="ECO:0000313" key="15">
    <source>
        <dbReference type="Proteomes" id="UP000179920"/>
    </source>
</evidence>
<evidence type="ECO:0000259" key="11">
    <source>
        <dbReference type="Pfam" id="PF01433"/>
    </source>
</evidence>
<dbReference type="Gene3D" id="2.60.40.1910">
    <property type="match status" value="1"/>
</dbReference>
<evidence type="ECO:0000256" key="4">
    <source>
        <dbReference type="ARBA" id="ARBA00022723"/>
    </source>
</evidence>
<dbReference type="FunFam" id="1.25.50.20:FF:000002">
    <property type="entry name" value="Aminopeptidase"/>
    <property type="match status" value="1"/>
</dbReference>
<accession>A0A1K0FUM2</accession>
<dbReference type="Proteomes" id="UP000179920">
    <property type="component" value="Chromosome I"/>
</dbReference>
<evidence type="ECO:0000256" key="5">
    <source>
        <dbReference type="ARBA" id="ARBA00022801"/>
    </source>
</evidence>
<dbReference type="GO" id="GO:0005737">
    <property type="term" value="C:cytoplasm"/>
    <property type="evidence" value="ECO:0007669"/>
    <property type="project" value="TreeGrafter"/>
</dbReference>
<dbReference type="InterPro" id="IPR034016">
    <property type="entry name" value="M1_APN-typ"/>
</dbReference>
<dbReference type="Pfam" id="PF17900">
    <property type="entry name" value="Peptidase_M1_N"/>
    <property type="match status" value="1"/>
</dbReference>
<dbReference type="GO" id="GO:0006508">
    <property type="term" value="P:proteolysis"/>
    <property type="evidence" value="ECO:0007669"/>
    <property type="project" value="UniProtKB-KW"/>
</dbReference>
<dbReference type="GO" id="GO:0043171">
    <property type="term" value="P:peptide catabolic process"/>
    <property type="evidence" value="ECO:0007669"/>
    <property type="project" value="TreeGrafter"/>
</dbReference>
<evidence type="ECO:0000256" key="3">
    <source>
        <dbReference type="ARBA" id="ARBA00022670"/>
    </source>
</evidence>
<evidence type="ECO:0000256" key="9">
    <source>
        <dbReference type="PIRSR" id="PIRSR634016-3"/>
    </source>
</evidence>
<dbReference type="GO" id="GO:0005615">
    <property type="term" value="C:extracellular space"/>
    <property type="evidence" value="ECO:0007669"/>
    <property type="project" value="TreeGrafter"/>
</dbReference>
<dbReference type="Pfam" id="PF11838">
    <property type="entry name" value="ERAP1_C"/>
    <property type="match status" value="1"/>
</dbReference>
<protein>
    <submittedName>
        <fullName evidence="14">Probable AAP1-alanine/arginine aminopeptidase</fullName>
    </submittedName>
</protein>
<dbReference type="InterPro" id="IPR014782">
    <property type="entry name" value="Peptidase_M1_dom"/>
</dbReference>
<evidence type="ECO:0000256" key="10">
    <source>
        <dbReference type="PIRSR" id="PIRSR634016-4"/>
    </source>
</evidence>
<dbReference type="InterPro" id="IPR042097">
    <property type="entry name" value="Aminopeptidase_N-like_N_sf"/>
</dbReference>
<reference evidence="15" key="1">
    <citation type="submission" date="2016-04" db="EMBL/GenBank/DDBJ databases">
        <authorList>
            <person name="Guldener U."/>
            <person name="Guldener U."/>
        </authorList>
    </citation>
    <scope>NUCLEOTIDE SEQUENCE [LARGE SCALE GENOMIC DNA]</scope>
    <source>
        <strain evidence="15">UB2112</strain>
    </source>
</reference>
<dbReference type="InterPro" id="IPR045357">
    <property type="entry name" value="Aminopeptidase_N-like_N"/>
</dbReference>
<dbReference type="OrthoDB" id="10031169at2759"/>
<feature type="binding site" evidence="9">
    <location>
        <position position="461"/>
    </location>
    <ligand>
        <name>Zn(2+)</name>
        <dbReference type="ChEBI" id="CHEBI:29105"/>
        <note>catalytic</note>
    </ligand>
</feature>
<keyword evidence="5" id="KW-0378">Hydrolase</keyword>
<proteinExistence type="inferred from homology"/>
<feature type="domain" description="ERAP1-like C-terminal" evidence="12">
    <location>
        <begin position="668"/>
        <end position="987"/>
    </location>
</feature>
<evidence type="ECO:0000313" key="14">
    <source>
        <dbReference type="EMBL" id="SAM58350.1"/>
    </source>
</evidence>
<comment type="similarity">
    <text evidence="1">Belongs to the peptidase M1 family.</text>
</comment>
<feature type="binding site" evidence="9">
    <location>
        <position position="442"/>
    </location>
    <ligand>
        <name>Zn(2+)</name>
        <dbReference type="ChEBI" id="CHEBI:29105"/>
        <note>catalytic</note>
    </ligand>
</feature>
<name>A0A1K0FUM2_9BASI</name>
<dbReference type="GO" id="GO:0042277">
    <property type="term" value="F:peptide binding"/>
    <property type="evidence" value="ECO:0007669"/>
    <property type="project" value="TreeGrafter"/>
</dbReference>
<dbReference type="GO" id="GO:0070006">
    <property type="term" value="F:metalloaminopeptidase activity"/>
    <property type="evidence" value="ECO:0007669"/>
    <property type="project" value="TreeGrafter"/>
</dbReference>
<gene>
    <name evidence="14" type="ORF">UBRO_01208</name>
</gene>
<dbReference type="GO" id="GO:0016020">
    <property type="term" value="C:membrane"/>
    <property type="evidence" value="ECO:0007669"/>
    <property type="project" value="TreeGrafter"/>
</dbReference>
<dbReference type="Pfam" id="PF01433">
    <property type="entry name" value="Peptidase_M1"/>
    <property type="match status" value="1"/>
</dbReference>
<dbReference type="InterPro" id="IPR024571">
    <property type="entry name" value="ERAP1-like_C_dom"/>
</dbReference>
<dbReference type="InterPro" id="IPR027268">
    <property type="entry name" value="Peptidase_M4/M1_CTD_sf"/>
</dbReference>